<gene>
    <name evidence="9" type="ORF">F441_21583</name>
</gene>
<reference evidence="9 10" key="1">
    <citation type="submission" date="2013-11" db="EMBL/GenBank/DDBJ databases">
        <title>The Genome Sequence of Phytophthora parasitica CJ01A1.</title>
        <authorList>
            <consortium name="The Broad Institute Genomics Platform"/>
            <person name="Russ C."/>
            <person name="Tyler B."/>
            <person name="Panabieres F."/>
            <person name="Shan W."/>
            <person name="Tripathy S."/>
            <person name="Grunwald N."/>
            <person name="Machado M."/>
            <person name="Johnson C.S."/>
            <person name="Walker B."/>
            <person name="Young S.K."/>
            <person name="Zeng Q."/>
            <person name="Gargeya S."/>
            <person name="Fitzgerald M."/>
            <person name="Haas B."/>
            <person name="Abouelleil A."/>
            <person name="Allen A.W."/>
            <person name="Alvarado L."/>
            <person name="Arachchi H.M."/>
            <person name="Berlin A.M."/>
            <person name="Chapman S.B."/>
            <person name="Gainer-Dewar J."/>
            <person name="Goldberg J."/>
            <person name="Griggs A."/>
            <person name="Gujja S."/>
            <person name="Hansen M."/>
            <person name="Howarth C."/>
            <person name="Imamovic A."/>
            <person name="Ireland A."/>
            <person name="Larimer J."/>
            <person name="McCowan C."/>
            <person name="Murphy C."/>
            <person name="Pearson M."/>
            <person name="Poon T.W."/>
            <person name="Priest M."/>
            <person name="Roberts A."/>
            <person name="Saif S."/>
            <person name="Shea T."/>
            <person name="Sisk P."/>
            <person name="Sykes S."/>
            <person name="Wortman J."/>
            <person name="Nusbaum C."/>
            <person name="Birren B."/>
        </authorList>
    </citation>
    <scope>NUCLEOTIDE SEQUENCE [LARGE SCALE GENOMIC DNA]</scope>
    <source>
        <strain evidence="9 10">CJ01A1</strain>
    </source>
</reference>
<name>W2VS64_PHYNI</name>
<dbReference type="SUPFAM" id="SSF50129">
    <property type="entry name" value="GroES-like"/>
    <property type="match status" value="1"/>
</dbReference>
<keyword evidence="6" id="KW-0560">Oxidoreductase</keyword>
<keyword evidence="3" id="KW-0479">Metal-binding</keyword>
<dbReference type="Proteomes" id="UP000018958">
    <property type="component" value="Unassembled WGS sequence"/>
</dbReference>
<comment type="cofactor">
    <cofactor evidence="1">
        <name>Zn(2+)</name>
        <dbReference type="ChEBI" id="CHEBI:29105"/>
    </cofactor>
</comment>
<dbReference type="PANTHER" id="PTHR43350:SF2">
    <property type="entry name" value="GROES-LIKE ZINC-BINDING ALCOHOL DEHYDROGENASE FAMILY PROTEIN"/>
    <property type="match status" value="1"/>
</dbReference>
<evidence type="ECO:0000256" key="4">
    <source>
        <dbReference type="ARBA" id="ARBA00022771"/>
    </source>
</evidence>
<feature type="region of interest" description="Disordered" evidence="7">
    <location>
        <begin position="125"/>
        <end position="147"/>
    </location>
</feature>
<evidence type="ECO:0000313" key="10">
    <source>
        <dbReference type="Proteomes" id="UP000018958"/>
    </source>
</evidence>
<dbReference type="Gene3D" id="3.40.50.720">
    <property type="entry name" value="NAD(P)-binding Rossmann-like Domain"/>
    <property type="match status" value="1"/>
</dbReference>
<evidence type="ECO:0000256" key="6">
    <source>
        <dbReference type="ARBA" id="ARBA00023002"/>
    </source>
</evidence>
<evidence type="ECO:0000256" key="7">
    <source>
        <dbReference type="SAM" id="MobiDB-lite"/>
    </source>
</evidence>
<dbReference type="InterPro" id="IPR011032">
    <property type="entry name" value="GroES-like_sf"/>
</dbReference>
<protein>
    <recommendedName>
        <fullName evidence="8">BED-type domain-containing protein</fullName>
    </recommendedName>
</protein>
<keyword evidence="5" id="KW-0862">Zinc</keyword>
<dbReference type="GO" id="GO:0008270">
    <property type="term" value="F:zinc ion binding"/>
    <property type="evidence" value="ECO:0007669"/>
    <property type="project" value="UniProtKB-KW"/>
</dbReference>
<dbReference type="AlphaFoldDB" id="W2VS64"/>
<evidence type="ECO:0000256" key="5">
    <source>
        <dbReference type="ARBA" id="ARBA00022833"/>
    </source>
</evidence>
<organism evidence="9 10">
    <name type="scientific">Phytophthora nicotianae CJ01A1</name>
    <dbReference type="NCBI Taxonomy" id="1317063"/>
    <lineage>
        <taxon>Eukaryota</taxon>
        <taxon>Sar</taxon>
        <taxon>Stramenopiles</taxon>
        <taxon>Oomycota</taxon>
        <taxon>Peronosporomycetes</taxon>
        <taxon>Peronosporales</taxon>
        <taxon>Peronosporaceae</taxon>
        <taxon>Phytophthora</taxon>
    </lineage>
</organism>
<dbReference type="GO" id="GO:0016491">
    <property type="term" value="F:oxidoreductase activity"/>
    <property type="evidence" value="ECO:0007669"/>
    <property type="project" value="UniProtKB-KW"/>
</dbReference>
<dbReference type="EMBL" id="ANIX01004315">
    <property type="protein sequence ID" value="ETP01125.1"/>
    <property type="molecule type" value="Genomic_DNA"/>
</dbReference>
<dbReference type="Pfam" id="PF02892">
    <property type="entry name" value="zf-BED"/>
    <property type="match status" value="1"/>
</dbReference>
<comment type="similarity">
    <text evidence="2">Belongs to the zinc-containing alcohol dehydrogenase family.</text>
</comment>
<feature type="domain" description="BED-type" evidence="8">
    <location>
        <begin position="74"/>
        <end position="109"/>
    </location>
</feature>
<dbReference type="PANTHER" id="PTHR43350">
    <property type="entry name" value="NAD-DEPENDENT ALCOHOL DEHYDROGENASE"/>
    <property type="match status" value="1"/>
</dbReference>
<sequence>MYSQCVTTECLLNMAIGFEPEFVSGRMKKAGIIAVYNVQVQVQHRPSVRDYPMLDETEVETVTRIHAVDIRDLYPHRAPEDVTSRVCLLCGAKLKDKTHNLTRHLERHHAGALLQLLEQRNQASPSVLASRTRRTQQEKTAARQPAGQVEDTVLKAGDAKLALARWLAQEQLPVDLIEKSGFREFIEALNEQFSPPKREELRQLLSSLVVGTDDSKLGDADMMTDGEVCSIVEMMALRATCRCSEDSPLVSYSQVACDIVDTGKAKVKVVRAAASLFDAQTCRGKLLGKNGVLDRSFVGVITEMQPSECEDTSVKLFDKVVASPYIFDAVITKQEHQEHHVDQPLHTSDSSCIGVSASSGALAEFIVLPISNLSAVPAAVPDDLALLSDDMSVVLSIASELQRRQVTNIAILSDGPSAILSNLLTRYLYQHAQFSPQNLHVFSTSTVSTSVWSQRVALTPLDIYQPAAVAQVIARQTELALDVVVDLIASEPSVEFATSLVQSMGCMVLVDRSRLELQPRSTIAMDMNSVVVRELEVVCVQDCKSFLDDALQYLTTQAQSQQSATELRECLLDSVQLSQALHELQTIPERTLEARYLQVALT</sequence>
<keyword evidence="4" id="KW-0863">Zinc-finger</keyword>
<dbReference type="GO" id="GO:0003677">
    <property type="term" value="F:DNA binding"/>
    <property type="evidence" value="ECO:0007669"/>
    <property type="project" value="InterPro"/>
</dbReference>
<comment type="caution">
    <text evidence="9">The sequence shown here is derived from an EMBL/GenBank/DDBJ whole genome shotgun (WGS) entry which is preliminary data.</text>
</comment>
<dbReference type="Gene3D" id="3.90.180.10">
    <property type="entry name" value="Medium-chain alcohol dehydrogenases, catalytic domain"/>
    <property type="match status" value="1"/>
</dbReference>
<accession>W2VS64</accession>
<evidence type="ECO:0000259" key="8">
    <source>
        <dbReference type="Pfam" id="PF02892"/>
    </source>
</evidence>
<dbReference type="InterPro" id="IPR003656">
    <property type="entry name" value="Znf_BED"/>
</dbReference>
<evidence type="ECO:0000256" key="3">
    <source>
        <dbReference type="ARBA" id="ARBA00022723"/>
    </source>
</evidence>
<evidence type="ECO:0000256" key="2">
    <source>
        <dbReference type="ARBA" id="ARBA00008072"/>
    </source>
</evidence>
<evidence type="ECO:0000256" key="1">
    <source>
        <dbReference type="ARBA" id="ARBA00001947"/>
    </source>
</evidence>
<proteinExistence type="inferred from homology"/>
<dbReference type="OrthoDB" id="111824at2759"/>
<evidence type="ECO:0000313" key="9">
    <source>
        <dbReference type="EMBL" id="ETP01125.1"/>
    </source>
</evidence>